<reference evidence="3 4" key="1">
    <citation type="submission" date="2011-11" db="EMBL/GenBank/DDBJ databases">
        <title>The Noncontiguous Finished sequence of Saccharomonospora cyanea NA-134.</title>
        <authorList>
            <consortium name="US DOE Joint Genome Institute"/>
            <person name="Lucas S."/>
            <person name="Han J."/>
            <person name="Lapidus A."/>
            <person name="Cheng J.-F."/>
            <person name="Goodwin L."/>
            <person name="Pitluck S."/>
            <person name="Peters L."/>
            <person name="Ovchinnikova G."/>
            <person name="Lu M."/>
            <person name="Detter J.C."/>
            <person name="Han C."/>
            <person name="Tapia R."/>
            <person name="Land M."/>
            <person name="Hauser L."/>
            <person name="Kyrpides N."/>
            <person name="Ivanova N."/>
            <person name="Pagani I."/>
            <person name="Brambilla E.-M."/>
            <person name="Klenk H.-P."/>
            <person name="Woyke T."/>
        </authorList>
    </citation>
    <scope>NUCLEOTIDE SEQUENCE [LARGE SCALE GENOMIC DNA]</scope>
    <source>
        <strain evidence="3 4">NA-134</strain>
    </source>
</reference>
<keyword evidence="4" id="KW-1185">Reference proteome</keyword>
<dbReference type="Pfam" id="PF19053">
    <property type="entry name" value="EccD"/>
    <property type="match status" value="1"/>
</dbReference>
<feature type="transmembrane region" description="Helical" evidence="1">
    <location>
        <begin position="180"/>
        <end position="197"/>
    </location>
</feature>
<feature type="transmembrane region" description="Helical" evidence="1">
    <location>
        <begin position="12"/>
        <end position="31"/>
    </location>
</feature>
<evidence type="ECO:0000259" key="2">
    <source>
        <dbReference type="Pfam" id="PF19053"/>
    </source>
</evidence>
<proteinExistence type="predicted"/>
<feature type="transmembrane region" description="Helical" evidence="1">
    <location>
        <begin position="98"/>
        <end position="118"/>
    </location>
</feature>
<evidence type="ECO:0000313" key="3">
    <source>
        <dbReference type="EMBL" id="EHR61072.1"/>
    </source>
</evidence>
<keyword evidence="1" id="KW-0472">Membrane</keyword>
<name>H5XNL1_9PSEU</name>
<keyword evidence="1" id="KW-0812">Transmembrane</keyword>
<sequence length="297" mass="29372">MGGVGTLRDAARGGAVLALPFGFSGGGLLLGTGPQPAGFGAPHLLAACGALLVASALAYLGVVERAEIFLAGITAGVVGTLASWLATLEALDGADGAAVATVAVLLFSPLFGPLATRLGRVPMPVLPRTTADLVRDDPQPPRHAVYAAVLRADQLLTGMIVGAATAVVLCQVVLAGQPSTSVTVLLAVLAAGFCLRARLYPALRHRAPLLLAGVSGAGALAAGPLMSGAGGLLVITAPCLVVAGGVAVLAGLAYSRRQAGPFFGRFAELAEVVVVLACVPVLCAVLGLYGHLRGLGG</sequence>
<keyword evidence="1" id="KW-1133">Transmembrane helix</keyword>
<feature type="transmembrane region" description="Helical" evidence="1">
    <location>
        <begin position="209"/>
        <end position="226"/>
    </location>
</feature>
<dbReference type="RefSeq" id="WP_005456076.1">
    <property type="nucleotide sequence ID" value="NZ_CM001440.1"/>
</dbReference>
<feature type="transmembrane region" description="Helical" evidence="1">
    <location>
        <begin position="68"/>
        <end position="86"/>
    </location>
</feature>
<dbReference type="NCBIfam" id="TIGR03920">
    <property type="entry name" value="T7SS_EccD"/>
    <property type="match status" value="1"/>
</dbReference>
<feature type="domain" description="EccD-like transmembrane" evidence="2">
    <location>
        <begin position="9"/>
        <end position="295"/>
    </location>
</feature>
<dbReference type="Proteomes" id="UP000002791">
    <property type="component" value="Chromosome"/>
</dbReference>
<dbReference type="InterPro" id="IPR044049">
    <property type="entry name" value="EccD_transm"/>
</dbReference>
<evidence type="ECO:0000313" key="4">
    <source>
        <dbReference type="Proteomes" id="UP000002791"/>
    </source>
</evidence>
<dbReference type="STRING" id="882082.SaccyDRAFT_2187"/>
<dbReference type="InterPro" id="IPR006707">
    <property type="entry name" value="T7SS_EccD"/>
</dbReference>
<evidence type="ECO:0000256" key="1">
    <source>
        <dbReference type="SAM" id="Phobius"/>
    </source>
</evidence>
<protein>
    <submittedName>
        <fullName evidence="3">Type VII secretion integral membrane protein EccD</fullName>
    </submittedName>
</protein>
<dbReference type="HOGENOM" id="CLU_936533_0_0_11"/>
<feature type="transmembrane region" description="Helical" evidence="1">
    <location>
        <begin position="155"/>
        <end position="174"/>
    </location>
</feature>
<feature type="transmembrane region" description="Helical" evidence="1">
    <location>
        <begin position="43"/>
        <end position="61"/>
    </location>
</feature>
<accession>H5XNL1</accession>
<dbReference type="AlphaFoldDB" id="H5XNL1"/>
<feature type="transmembrane region" description="Helical" evidence="1">
    <location>
        <begin position="266"/>
        <end position="289"/>
    </location>
</feature>
<organism evidence="3 4">
    <name type="scientific">Saccharomonospora cyanea NA-134</name>
    <dbReference type="NCBI Taxonomy" id="882082"/>
    <lineage>
        <taxon>Bacteria</taxon>
        <taxon>Bacillati</taxon>
        <taxon>Actinomycetota</taxon>
        <taxon>Actinomycetes</taxon>
        <taxon>Pseudonocardiales</taxon>
        <taxon>Pseudonocardiaceae</taxon>
        <taxon>Saccharomonospora</taxon>
    </lineage>
</organism>
<gene>
    <name evidence="3" type="ORF">SaccyDRAFT_2187</name>
</gene>
<feature type="transmembrane region" description="Helical" evidence="1">
    <location>
        <begin position="232"/>
        <end position="254"/>
    </location>
</feature>
<dbReference type="EMBL" id="CM001440">
    <property type="protein sequence ID" value="EHR61072.1"/>
    <property type="molecule type" value="Genomic_DNA"/>
</dbReference>
<dbReference type="eggNOG" id="ENOG502ZAY5">
    <property type="taxonomic scope" value="Bacteria"/>
</dbReference>